<feature type="domain" description="Alpha-1,6-glucosidases pullulanase-type C-terminal" evidence="6">
    <location>
        <begin position="1007"/>
        <end position="1172"/>
    </location>
</feature>
<dbReference type="SUPFAM" id="SSF81296">
    <property type="entry name" value="E set domains"/>
    <property type="match status" value="2"/>
</dbReference>
<dbReference type="Pfam" id="PF01473">
    <property type="entry name" value="Choline_bind_1"/>
    <property type="match status" value="1"/>
</dbReference>
<dbReference type="Pfam" id="PF17967">
    <property type="entry name" value="Pullulanase_N2"/>
    <property type="match status" value="1"/>
</dbReference>
<comment type="similarity">
    <text evidence="1">Belongs to the glycosyl hydrolase 13 family.</text>
</comment>
<feature type="domain" description="Amylopullulanase X25" evidence="8">
    <location>
        <begin position="73"/>
        <end position="163"/>
    </location>
</feature>
<evidence type="ECO:0000313" key="10">
    <source>
        <dbReference type="Proteomes" id="UP000003150"/>
    </source>
</evidence>
<dbReference type="Pfam" id="PF11852">
    <property type="entry name" value="Pullul_strch_C"/>
    <property type="match status" value="1"/>
</dbReference>
<name>D4TXJ2_9ACTO</name>
<dbReference type="PROSITE" id="PS51170">
    <property type="entry name" value="CW"/>
    <property type="match status" value="5"/>
</dbReference>
<dbReference type="Proteomes" id="UP000003150">
    <property type="component" value="Unassembled WGS sequence"/>
</dbReference>
<dbReference type="NCBIfam" id="TIGR02103">
    <property type="entry name" value="pullul_strch"/>
    <property type="match status" value="1"/>
</dbReference>
<dbReference type="PANTHER" id="PTHR43002">
    <property type="entry name" value="GLYCOGEN DEBRANCHING ENZYME"/>
    <property type="match status" value="1"/>
</dbReference>
<dbReference type="InterPro" id="IPR040671">
    <property type="entry name" value="Pullulanase_N2"/>
</dbReference>
<dbReference type="InterPro" id="IPR054409">
    <property type="entry name" value="X25_BaPul-like"/>
</dbReference>
<feature type="domain" description="Pullulanase N2" evidence="7">
    <location>
        <begin position="278"/>
        <end position="401"/>
    </location>
</feature>
<dbReference type="Gene3D" id="2.60.40.1180">
    <property type="entry name" value="Golgi alpha-mannosidase II"/>
    <property type="match status" value="1"/>
</dbReference>
<dbReference type="InterPro" id="IPR011839">
    <property type="entry name" value="Pullul_strch"/>
</dbReference>
<dbReference type="GO" id="GO:0005975">
    <property type="term" value="P:carbohydrate metabolic process"/>
    <property type="evidence" value="ECO:0007669"/>
    <property type="project" value="InterPro"/>
</dbReference>
<feature type="transmembrane region" description="Helical" evidence="5">
    <location>
        <begin position="21"/>
        <end position="43"/>
    </location>
</feature>
<dbReference type="InterPro" id="IPR014756">
    <property type="entry name" value="Ig_E-set"/>
</dbReference>
<feature type="repeat" description="Cell wall-binding" evidence="3">
    <location>
        <begin position="1313"/>
        <end position="1332"/>
    </location>
</feature>
<dbReference type="PATRIC" id="fig|649742.3.peg.399"/>
<dbReference type="SUPFAM" id="SSF51445">
    <property type="entry name" value="(Trans)glycosidases"/>
    <property type="match status" value="1"/>
</dbReference>
<evidence type="ECO:0000259" key="8">
    <source>
        <dbReference type="Pfam" id="PF22058"/>
    </source>
</evidence>
<dbReference type="HOGENOM" id="CLU_004744_5_1_11"/>
<dbReference type="Gene3D" id="2.10.270.10">
    <property type="entry name" value="Cholin Binding"/>
    <property type="match status" value="2"/>
</dbReference>
<dbReference type="SUPFAM" id="SSF51011">
    <property type="entry name" value="Glycosyl hydrolase domain"/>
    <property type="match status" value="1"/>
</dbReference>
<evidence type="ECO:0000256" key="5">
    <source>
        <dbReference type="SAM" id="Phobius"/>
    </source>
</evidence>
<gene>
    <name evidence="9" type="ORF">HMPREF0970_00658</name>
</gene>
<sequence>MGGDRFWTRESVVTYRLNRTFLRRTLSVGAAIALMGGVLPAAWAAPGTETSNEGNDATAVDAGAAGAAADVLVTIPGNHNAAMGCDADWAPGCDKAALTRDATGVYSATFTLPAGDYQYKVAEGGSWDTSFGAGGAAGGANISYTLTETTSVTFFYNRATHRVWNTATDQMVTLPGSFQKALGCTDNWKPECLAPLMEPVGKGTYTYETTALPEGSYELKVAIDGSWNENYGQDGAVGGANYQFATKANKLVTFTYDSATHKLDIAASDAPVAGSGEQRAYWVTSNILAWPTSLLPEGVSRAQVLDGSAKLSYELVTAPEGGAGLADGAVTGATTSALTVAGDLPAEVTAAHPNLNGYIALKASLDEAGAREALTGQIAVAQKSGESVNAFTGVQIAPVLDSLYAAKATQASYGVGWNEVGNPTFALWAPTAKNVTLLSWNTSTPRGSDADVQGDGLRTAAVRGEDGRWSVDNAAGEIHEGAQYLWEVSVYVPETGKVETNLVTDPYSVALTVDSTRSVAVNMDNPSIAPSVWTDSKAPVIEDDAQRSIYELHVRDFSAADTSVPEYMRGTYMAFTQFESNGMRHLAELSRAGMNTVHLLPTFDIATIPENRTDQKTPAIPEDAGPASEEQQAAVTAVADQDAYNWGYDPLHWMAPEGSYATSSQQNGGARVREFRSMVGGLHSIGMQVVLDQVYNHTPAAGQSAHSVLDRVVPGYYQRLNASGGVETSTCCSNVATENAMSEHLMIDSMIHWAKYYHVDGFRFDLMGHHPAEEMKRAKAALASLTLEKDGVDGSRMYIYGEGWNFGEVANNALFTQATQGQLDGTGIGAFNDRLRDAVHGGGPFDEDHRVLQGFGSGAFSDLNGLDTRSEADRRADYLHRVDLVKLGLAGNLKDYTLTTYDGKTVSGAQLDYNGQGAGFASQPAENVNYVDAHDNETLFDLVTYKMPADAPMDHRVRMSLISQASVALSQSPSFWASGTEMLRSKSLDRDSYNSGDHFNAIDWSMRDNGFGRGLPVKSKNGAAWNHMRPLLENPDLKPTPEQIDTSSEIAMDFLRVRSSSRLFTLGSADLIRSKVTFPNSGEGAVDGTILMLINDEAGAGNDIDAKLDGALVVFNATGESVTTAVEGLSGRVFKLHEAQANGSDETVKGASFDAKTGSVTVPARTVAVFTQAAGDRIDPTVTPEPDPAAAQWVASGDGRWWLRYPDGSYPANERVVRGGVTYSFDANGWMKTGWQVEDGAWRYYAPSGAMATGWTAVDGTWYYLDPDTGAMATGWLKDGDTWYYLRSSGAMATDWVNVGGGWFYLNGNGSMATGWANVGGQWYYLTESGQMAIGWVKDGGSWYFCHPSGAMATGRVVIDGTAYTFDGAGRWVA</sequence>
<dbReference type="CDD" id="cd11341">
    <property type="entry name" value="AmyAc_Pullulanase_LD-like"/>
    <property type="match status" value="1"/>
</dbReference>
<evidence type="ECO:0000256" key="1">
    <source>
        <dbReference type="ARBA" id="ARBA00008061"/>
    </source>
</evidence>
<evidence type="ECO:0000259" key="6">
    <source>
        <dbReference type="Pfam" id="PF11852"/>
    </source>
</evidence>
<evidence type="ECO:0000256" key="4">
    <source>
        <dbReference type="SAM" id="MobiDB-lite"/>
    </source>
</evidence>
<dbReference type="InterPro" id="IPR018337">
    <property type="entry name" value="Cell_wall/Cho-bd_repeat"/>
</dbReference>
<feature type="repeat" description="Cell wall-binding" evidence="3">
    <location>
        <begin position="1273"/>
        <end position="1292"/>
    </location>
</feature>
<keyword evidence="5" id="KW-0812">Transmembrane</keyword>
<dbReference type="Pfam" id="PF22058">
    <property type="entry name" value="X25_BaPul_like"/>
    <property type="match status" value="2"/>
</dbReference>
<dbReference type="CDD" id="cd02860">
    <property type="entry name" value="E_set_Pullulanase"/>
    <property type="match status" value="1"/>
</dbReference>
<feature type="repeat" description="Cell wall-binding" evidence="3">
    <location>
        <begin position="1293"/>
        <end position="1312"/>
    </location>
</feature>
<keyword evidence="5" id="KW-0472">Membrane</keyword>
<dbReference type="Pfam" id="PF19127">
    <property type="entry name" value="Choline_bind_3"/>
    <property type="match status" value="2"/>
</dbReference>
<evidence type="ECO:0000259" key="7">
    <source>
        <dbReference type="Pfam" id="PF17967"/>
    </source>
</evidence>
<feature type="repeat" description="Cell wall-binding" evidence="3">
    <location>
        <begin position="1232"/>
        <end position="1251"/>
    </location>
</feature>
<evidence type="ECO:0000256" key="3">
    <source>
        <dbReference type="PROSITE-ProRule" id="PRU00591"/>
    </source>
</evidence>
<dbReference type="SUPFAM" id="SSF69360">
    <property type="entry name" value="Cell wall binding repeat"/>
    <property type="match status" value="1"/>
</dbReference>
<feature type="region of interest" description="Disordered" evidence="4">
    <location>
        <begin position="614"/>
        <end position="633"/>
    </location>
</feature>
<dbReference type="InterPro" id="IPR017853">
    <property type="entry name" value="GH"/>
</dbReference>
<reference evidence="9 10" key="1">
    <citation type="submission" date="2009-10" db="EMBL/GenBank/DDBJ databases">
        <authorList>
            <person name="Weinstock G."/>
            <person name="Sodergren E."/>
            <person name="Clifton S."/>
            <person name="Fulton L."/>
            <person name="Fulton B."/>
            <person name="Courtney L."/>
            <person name="Fronick C."/>
            <person name="Harrison M."/>
            <person name="Strong C."/>
            <person name="Farmer C."/>
            <person name="Delahaunty K."/>
            <person name="Markovic C."/>
            <person name="Hall O."/>
            <person name="Minx P."/>
            <person name="Tomlinson C."/>
            <person name="Mitreva M."/>
            <person name="Nelson J."/>
            <person name="Hou S."/>
            <person name="Wollam A."/>
            <person name="Pepin K.H."/>
            <person name="Johnson M."/>
            <person name="Bhonagiri V."/>
            <person name="Nash W.E."/>
            <person name="Warren W."/>
            <person name="Chinwalla A."/>
            <person name="Mardis E.R."/>
            <person name="Wilson R.K."/>
        </authorList>
    </citation>
    <scope>NUCLEOTIDE SEQUENCE [LARGE SCALE GENOMIC DNA]</scope>
    <source>
        <strain evidence="9 10">F0309</strain>
    </source>
</reference>
<dbReference type="Gene3D" id="3.20.20.80">
    <property type="entry name" value="Glycosidases"/>
    <property type="match status" value="1"/>
</dbReference>
<accession>D4TXJ2</accession>
<dbReference type="GO" id="GO:0051060">
    <property type="term" value="F:pullulanase activity"/>
    <property type="evidence" value="ECO:0007669"/>
    <property type="project" value="InterPro"/>
</dbReference>
<feature type="repeat" description="Cell wall-binding" evidence="3">
    <location>
        <begin position="1252"/>
        <end position="1271"/>
    </location>
</feature>
<dbReference type="InterPro" id="IPR024561">
    <property type="entry name" value="Pullul_strch_C"/>
</dbReference>
<dbReference type="CDD" id="cd12962">
    <property type="entry name" value="X25_BaPul_like"/>
    <property type="match status" value="2"/>
</dbReference>
<dbReference type="EMBL" id="ACYT02000017">
    <property type="protein sequence ID" value="EFF80404.1"/>
    <property type="molecule type" value="Genomic_DNA"/>
</dbReference>
<dbReference type="Gene3D" id="2.60.40.1130">
    <property type="entry name" value="Rab geranylgeranyltransferase alpha-subunit, insert domain"/>
    <property type="match status" value="1"/>
</dbReference>
<keyword evidence="2" id="KW-0677">Repeat</keyword>
<evidence type="ECO:0000256" key="2">
    <source>
        <dbReference type="ARBA" id="ARBA00022737"/>
    </source>
</evidence>
<proteinExistence type="inferred from homology"/>
<feature type="domain" description="Amylopullulanase X25" evidence="8">
    <location>
        <begin position="172"/>
        <end position="262"/>
    </location>
</feature>
<keyword evidence="5" id="KW-1133">Transmembrane helix</keyword>
<comment type="caution">
    <text evidence="9">The sequence shown here is derived from an EMBL/GenBank/DDBJ whole genome shotgun (WGS) entry which is preliminary data.</text>
</comment>
<organism evidence="9 10">
    <name type="scientific">Schaalia odontolytica F0309</name>
    <dbReference type="NCBI Taxonomy" id="649742"/>
    <lineage>
        <taxon>Bacteria</taxon>
        <taxon>Bacillati</taxon>
        <taxon>Actinomycetota</taxon>
        <taxon>Actinomycetes</taxon>
        <taxon>Actinomycetales</taxon>
        <taxon>Actinomycetaceae</taxon>
        <taxon>Schaalia</taxon>
    </lineage>
</organism>
<evidence type="ECO:0000313" key="9">
    <source>
        <dbReference type="EMBL" id="EFF80404.1"/>
    </source>
</evidence>
<protein>
    <submittedName>
        <fullName evidence="9">Alpha amylase, catalytic domain protein</fullName>
    </submittedName>
</protein>
<dbReference type="Gene3D" id="2.10.270.20">
    <property type="match status" value="1"/>
</dbReference>
<dbReference type="Gene3D" id="2.60.40.10">
    <property type="entry name" value="Immunoglobulins"/>
    <property type="match status" value="3"/>
</dbReference>
<dbReference type="InterPro" id="IPR013780">
    <property type="entry name" value="Glyco_hydro_b"/>
</dbReference>
<dbReference type="InterPro" id="IPR013783">
    <property type="entry name" value="Ig-like_fold"/>
</dbReference>